<feature type="chain" id="PRO_5001699882" description="N-acetylmuramoyl-L-alanine amidase" evidence="4">
    <location>
        <begin position="23"/>
        <end position="414"/>
    </location>
</feature>
<keyword evidence="3" id="KW-0378">Hydrolase</keyword>
<proteinExistence type="predicted"/>
<gene>
    <name evidence="6" type="ORF">DL1_04590</name>
</gene>
<evidence type="ECO:0000256" key="1">
    <source>
        <dbReference type="ARBA" id="ARBA00001561"/>
    </source>
</evidence>
<dbReference type="STRING" id="1185766.SAMN05216224_10757"/>
<feature type="signal peptide" evidence="4">
    <location>
        <begin position="1"/>
        <end position="22"/>
    </location>
</feature>
<dbReference type="SMART" id="SM00646">
    <property type="entry name" value="Ami_3"/>
    <property type="match status" value="1"/>
</dbReference>
<dbReference type="Gene3D" id="3.40.630.40">
    <property type="entry name" value="Zn-dependent exopeptidases"/>
    <property type="match status" value="1"/>
</dbReference>
<dbReference type="GO" id="GO:0008745">
    <property type="term" value="F:N-acetylmuramoyl-L-alanine amidase activity"/>
    <property type="evidence" value="ECO:0007669"/>
    <property type="project" value="UniProtKB-EC"/>
</dbReference>
<dbReference type="PANTHER" id="PTHR30404:SF0">
    <property type="entry name" value="N-ACETYLMURAMOYL-L-ALANINE AMIDASE AMIC"/>
    <property type="match status" value="1"/>
</dbReference>
<feature type="domain" description="MurNAc-LAA" evidence="5">
    <location>
        <begin position="244"/>
        <end position="399"/>
    </location>
</feature>
<dbReference type="EC" id="3.5.1.28" evidence="2"/>
<dbReference type="Pfam" id="PF01520">
    <property type="entry name" value="Amidase_3"/>
    <property type="match status" value="1"/>
</dbReference>
<dbReference type="InterPro" id="IPR050695">
    <property type="entry name" value="N-acetylmuramoyl_amidase_3"/>
</dbReference>
<evidence type="ECO:0000313" key="7">
    <source>
        <dbReference type="Proteomes" id="UP000027725"/>
    </source>
</evidence>
<dbReference type="Proteomes" id="UP000027725">
    <property type="component" value="Unassembled WGS sequence"/>
</dbReference>
<evidence type="ECO:0000256" key="3">
    <source>
        <dbReference type="ARBA" id="ARBA00022801"/>
    </source>
</evidence>
<organism evidence="6 7">
    <name type="scientific">Thioclava dalianensis</name>
    <dbReference type="NCBI Taxonomy" id="1185766"/>
    <lineage>
        <taxon>Bacteria</taxon>
        <taxon>Pseudomonadati</taxon>
        <taxon>Pseudomonadota</taxon>
        <taxon>Alphaproteobacteria</taxon>
        <taxon>Rhodobacterales</taxon>
        <taxon>Paracoccaceae</taxon>
        <taxon>Thioclava</taxon>
    </lineage>
</organism>
<dbReference type="Gene3D" id="2.60.40.3500">
    <property type="match status" value="1"/>
</dbReference>
<dbReference type="CDD" id="cd02696">
    <property type="entry name" value="MurNAc-LAA"/>
    <property type="match status" value="1"/>
</dbReference>
<evidence type="ECO:0000313" key="6">
    <source>
        <dbReference type="EMBL" id="KEP69333.1"/>
    </source>
</evidence>
<dbReference type="SUPFAM" id="SSF53187">
    <property type="entry name" value="Zn-dependent exopeptidases"/>
    <property type="match status" value="1"/>
</dbReference>
<dbReference type="AlphaFoldDB" id="A0A074TK28"/>
<evidence type="ECO:0000259" key="5">
    <source>
        <dbReference type="SMART" id="SM00646"/>
    </source>
</evidence>
<reference evidence="6 7" key="1">
    <citation type="submission" date="2014-03" db="EMBL/GenBank/DDBJ databases">
        <title>The draft genome sequence of Thioclava dalianensis DLFJ1-1.</title>
        <authorList>
            <person name="Lai Q."/>
            <person name="Shao Z."/>
        </authorList>
    </citation>
    <scope>NUCLEOTIDE SEQUENCE [LARGE SCALE GENOMIC DNA]</scope>
    <source>
        <strain evidence="6 7">DLFJ1-1</strain>
    </source>
</reference>
<comment type="caution">
    <text evidence="6">The sequence shown here is derived from an EMBL/GenBank/DDBJ whole genome shotgun (WGS) entry which is preliminary data.</text>
</comment>
<dbReference type="InterPro" id="IPR002508">
    <property type="entry name" value="MurNAc-LAA_cat"/>
</dbReference>
<evidence type="ECO:0000256" key="2">
    <source>
        <dbReference type="ARBA" id="ARBA00011901"/>
    </source>
</evidence>
<dbReference type="PANTHER" id="PTHR30404">
    <property type="entry name" value="N-ACETYLMURAMOYL-L-ALANINE AMIDASE"/>
    <property type="match status" value="1"/>
</dbReference>
<keyword evidence="7" id="KW-1185">Reference proteome</keyword>
<dbReference type="EMBL" id="JHEH01000015">
    <property type="protein sequence ID" value="KEP69333.1"/>
    <property type="molecule type" value="Genomic_DNA"/>
</dbReference>
<dbReference type="GO" id="GO:0030288">
    <property type="term" value="C:outer membrane-bounded periplasmic space"/>
    <property type="evidence" value="ECO:0007669"/>
    <property type="project" value="TreeGrafter"/>
</dbReference>
<protein>
    <recommendedName>
        <fullName evidence="2">N-acetylmuramoyl-L-alanine amidase</fullName>
        <ecNumber evidence="2">3.5.1.28</ecNumber>
    </recommendedName>
</protein>
<sequence length="414" mass="44692">MRQILTLLATLMVVAGSGQAMAQDQSGAGARDALSALAQLDLKRSAIVQSGGQTDIKLGLSQPVPYRAYLLADPYRLVVDFREVNFDGHDPKILLGVPGAITALRWGRFRPGWSRLVAELARPMTLASAEETTGDTPQINLALRPVSPSSFKAHSGAADSAMWGLPQPAEVAPTHRRQDGTRPLRVVLDPGHGGIDPGAEDGGMHEADIVLQFARLLRDRMRRAGIEVVMTRNQDVFVPLETRVTVARAAGADLFISLHADSITQGVATGATIYRLGNDAESEATRKLVTRHDRDDILAGVDLHGQGDEVADILIQMARRETQPRSVRVAQVLAGAIKTAGLRMHKHPVQGANFSVLKSPDIPSVLIELGFLSSPADRKRLNDPDWRARMADAITQGVLTWAQSDAAEAKLLRQ</sequence>
<keyword evidence="4" id="KW-0732">Signal</keyword>
<dbReference type="eggNOG" id="COG0860">
    <property type="taxonomic scope" value="Bacteria"/>
</dbReference>
<accession>A0A074TK28</accession>
<name>A0A074TK28_9RHOB</name>
<evidence type="ECO:0000256" key="4">
    <source>
        <dbReference type="SAM" id="SignalP"/>
    </source>
</evidence>
<dbReference type="GO" id="GO:0009253">
    <property type="term" value="P:peptidoglycan catabolic process"/>
    <property type="evidence" value="ECO:0007669"/>
    <property type="project" value="InterPro"/>
</dbReference>
<comment type="catalytic activity">
    <reaction evidence="1">
        <text>Hydrolyzes the link between N-acetylmuramoyl residues and L-amino acid residues in certain cell-wall glycopeptides.</text>
        <dbReference type="EC" id="3.5.1.28"/>
    </reaction>
</comment>